<keyword evidence="2" id="KW-1185">Reference proteome</keyword>
<gene>
    <name evidence="1" type="ORF">OUZ56_031487</name>
</gene>
<evidence type="ECO:0000313" key="2">
    <source>
        <dbReference type="Proteomes" id="UP001234178"/>
    </source>
</evidence>
<dbReference type="Proteomes" id="UP001234178">
    <property type="component" value="Unassembled WGS sequence"/>
</dbReference>
<name>A0ABQ9ZUD7_9CRUS</name>
<evidence type="ECO:0000313" key="1">
    <source>
        <dbReference type="EMBL" id="KAK4016530.1"/>
    </source>
</evidence>
<comment type="caution">
    <text evidence="1">The sequence shown here is derived from an EMBL/GenBank/DDBJ whole genome shotgun (WGS) entry which is preliminary data.</text>
</comment>
<reference evidence="1 2" key="1">
    <citation type="journal article" date="2023" name="Nucleic Acids Res.">
        <title>The hologenome of Daphnia magna reveals possible DNA methylation and microbiome-mediated evolution of the host genome.</title>
        <authorList>
            <person name="Chaturvedi A."/>
            <person name="Li X."/>
            <person name="Dhandapani V."/>
            <person name="Marshall H."/>
            <person name="Kissane S."/>
            <person name="Cuenca-Cambronero M."/>
            <person name="Asole G."/>
            <person name="Calvet F."/>
            <person name="Ruiz-Romero M."/>
            <person name="Marangio P."/>
            <person name="Guigo R."/>
            <person name="Rago D."/>
            <person name="Mirbahai L."/>
            <person name="Eastwood N."/>
            <person name="Colbourne J.K."/>
            <person name="Zhou J."/>
            <person name="Mallon E."/>
            <person name="Orsini L."/>
        </authorList>
    </citation>
    <scope>NUCLEOTIDE SEQUENCE [LARGE SCALE GENOMIC DNA]</scope>
    <source>
        <strain evidence="1">LRV0_1</strain>
    </source>
</reference>
<accession>A0ABQ9ZUD7</accession>
<sequence>MEPKGNFSCDGFTVRNKNDIVTNHQTNFHRRSNRRCSFTSVLNNTSCIMIEQFLEDNYNCCYAPSCDQQKR</sequence>
<proteinExistence type="predicted"/>
<protein>
    <submittedName>
        <fullName evidence="1">Uncharacterized protein</fullName>
    </submittedName>
</protein>
<organism evidence="1 2">
    <name type="scientific">Daphnia magna</name>
    <dbReference type="NCBI Taxonomy" id="35525"/>
    <lineage>
        <taxon>Eukaryota</taxon>
        <taxon>Metazoa</taxon>
        <taxon>Ecdysozoa</taxon>
        <taxon>Arthropoda</taxon>
        <taxon>Crustacea</taxon>
        <taxon>Branchiopoda</taxon>
        <taxon>Diplostraca</taxon>
        <taxon>Cladocera</taxon>
        <taxon>Anomopoda</taxon>
        <taxon>Daphniidae</taxon>
        <taxon>Daphnia</taxon>
    </lineage>
</organism>
<dbReference type="EMBL" id="JAOYFB010000005">
    <property type="protein sequence ID" value="KAK4016530.1"/>
    <property type="molecule type" value="Genomic_DNA"/>
</dbReference>